<dbReference type="InterPro" id="IPR050401">
    <property type="entry name" value="Cyclic_nucleotide_synthase"/>
</dbReference>
<evidence type="ECO:0000259" key="10">
    <source>
        <dbReference type="PROSITE" id="PS50125"/>
    </source>
</evidence>
<dbReference type="Proteomes" id="UP000612055">
    <property type="component" value="Unassembled WGS sequence"/>
</dbReference>
<dbReference type="AlphaFoldDB" id="A0A835XW53"/>
<dbReference type="Pfam" id="PF00211">
    <property type="entry name" value="Guanylate_cyc"/>
    <property type="match status" value="1"/>
</dbReference>
<feature type="region of interest" description="Disordered" evidence="8">
    <location>
        <begin position="692"/>
        <end position="713"/>
    </location>
</feature>
<feature type="transmembrane region" description="Helical" evidence="9">
    <location>
        <begin position="61"/>
        <end position="82"/>
    </location>
</feature>
<gene>
    <name evidence="11" type="ORF">HYH03_011452</name>
</gene>
<feature type="domain" description="Guanylate cyclase" evidence="10">
    <location>
        <begin position="398"/>
        <end position="528"/>
    </location>
</feature>
<dbReference type="SMART" id="SM00044">
    <property type="entry name" value="CYCc"/>
    <property type="match status" value="1"/>
</dbReference>
<sequence length="1005" mass="105374">MTEEALATPAEGPEVRMPMPEEAEANPTPIEPSAFALWIRRRRRQCQVTCGVMASRPSIPVTALLVLAALLTAGLVSVLTAARAEVDRQKDLAYNGVGNGAAQATVEALRMTVFASDLLSSYVTHTPYCDSIAAQWDDVSADIFSRINRGVVKQLEIDMAAVIWKVSPKLPPFLEKILMGRDLLGTVDDRPGTIERITKRDMAIMGPYQCAEGYPCMFTVNPIFLPAPNANHSWGCPFQPTNCSECWSQERGEKWWGQVSTMLNMDPLVDGDEFRLQSLRERGYHYKLWQSNTSPSNPEFVLAVTDPPPSDPVVKKIEAYNLVWYLELSPSGGWYPSWVAPCVAAVVVGSLAVALLVLWLLLSRAQHDRLLRAMLPPKVIKQLQSGETAIAQEYGNVTILFSDIVGYTTVASQLSPFQVVTLLNELFTVFDELTQKNGVYKVETIGDAIMCVSGCPCPDDPVRSARRMAHMALDMVQAVRIFRSSVEGVRIQIRVGVHSGPVVAGVVGRRMPRFCLFGDTVNTASRMESSSHAMKIQVSEATAELLRKAEGGFRLEPRGPVSVKGKGTMDTFFLAGSDDGGQPGGSSAAGGAAERQVSSALFTRVSGGLSGWGRASPTSSQRGSRMQRMVTVLRLGYRGAYREQSGTSSRVDPEMGGSDGDASVHGRTTSRTASRAFTRPLRLSNFGFGAAPRSAAAADDGGRGRPSPATVPPVRTGSGLVMSHSDAAALPVTPRSGSTSVHSVSARHRLGVHMAGMPTYDSGSDSKPLSPLGGSRGPNLCSPVRSNATRPDSASAGYNAAGSTATVRGSSTEIGPFEAVSAPGTAAATSALRSGASTSGGLLTIAASAGMADTTPGGTVDATTNGFGTANGFITDSVHSIAIGSCGAGCTASTGDPRRSTAALLAAAVALAPNLAPAVLPVELVESGGPDARGLFVRQPSEPSFAVGCDGPAAGLLAAAAEMAAPVDRSAGALLASVAQSDFAAGPHGADEEVCVTFQAQRSSV</sequence>
<dbReference type="SUPFAM" id="SSF55073">
    <property type="entry name" value="Nucleotide cyclase"/>
    <property type="match status" value="1"/>
</dbReference>
<dbReference type="EMBL" id="JAEHOE010000065">
    <property type="protein sequence ID" value="KAG2490148.1"/>
    <property type="molecule type" value="Genomic_DNA"/>
</dbReference>
<dbReference type="PANTHER" id="PTHR11920:SF335">
    <property type="entry name" value="GUANYLATE CYCLASE"/>
    <property type="match status" value="1"/>
</dbReference>
<organism evidence="11 12">
    <name type="scientific">Edaphochlamys debaryana</name>
    <dbReference type="NCBI Taxonomy" id="47281"/>
    <lineage>
        <taxon>Eukaryota</taxon>
        <taxon>Viridiplantae</taxon>
        <taxon>Chlorophyta</taxon>
        <taxon>core chlorophytes</taxon>
        <taxon>Chlorophyceae</taxon>
        <taxon>CS clade</taxon>
        <taxon>Chlamydomonadales</taxon>
        <taxon>Chlamydomonadales incertae sedis</taxon>
        <taxon>Edaphochlamys</taxon>
    </lineage>
</organism>
<evidence type="ECO:0000313" key="11">
    <source>
        <dbReference type="EMBL" id="KAG2490148.1"/>
    </source>
</evidence>
<dbReference type="GO" id="GO:0035556">
    <property type="term" value="P:intracellular signal transduction"/>
    <property type="evidence" value="ECO:0007669"/>
    <property type="project" value="InterPro"/>
</dbReference>
<evidence type="ECO:0000256" key="8">
    <source>
        <dbReference type="SAM" id="MobiDB-lite"/>
    </source>
</evidence>
<dbReference type="Gene3D" id="3.30.70.1230">
    <property type="entry name" value="Nucleotide cyclase"/>
    <property type="match status" value="1"/>
</dbReference>
<dbReference type="GO" id="GO:0004016">
    <property type="term" value="F:adenylate cyclase activity"/>
    <property type="evidence" value="ECO:0007669"/>
    <property type="project" value="TreeGrafter"/>
</dbReference>
<dbReference type="GO" id="GO:0005886">
    <property type="term" value="C:plasma membrane"/>
    <property type="evidence" value="ECO:0007669"/>
    <property type="project" value="TreeGrafter"/>
</dbReference>
<evidence type="ECO:0000256" key="7">
    <source>
        <dbReference type="RuleBase" id="RU000405"/>
    </source>
</evidence>
<dbReference type="PANTHER" id="PTHR11920">
    <property type="entry name" value="GUANYLYL CYCLASE"/>
    <property type="match status" value="1"/>
</dbReference>
<feature type="region of interest" description="Disordered" evidence="8">
    <location>
        <begin position="755"/>
        <end position="809"/>
    </location>
</feature>
<keyword evidence="3" id="KW-0547">Nucleotide-binding</keyword>
<dbReference type="FunFam" id="3.30.70.1230:FF:000059">
    <property type="entry name" value="Guanylate cyclase"/>
    <property type="match status" value="1"/>
</dbReference>
<feature type="transmembrane region" description="Helical" evidence="9">
    <location>
        <begin position="338"/>
        <end position="362"/>
    </location>
</feature>
<proteinExistence type="inferred from homology"/>
<keyword evidence="2 9" id="KW-0812">Transmembrane</keyword>
<comment type="caution">
    <text evidence="11">The sequence shown here is derived from an EMBL/GenBank/DDBJ whole genome shotgun (WGS) entry which is preliminary data.</text>
</comment>
<keyword evidence="6 7" id="KW-0456">Lyase</keyword>
<dbReference type="PROSITE" id="PS50125">
    <property type="entry name" value="GUANYLATE_CYCLASE_2"/>
    <property type="match status" value="1"/>
</dbReference>
<dbReference type="GO" id="GO:0001653">
    <property type="term" value="F:peptide receptor activity"/>
    <property type="evidence" value="ECO:0007669"/>
    <property type="project" value="TreeGrafter"/>
</dbReference>
<dbReference type="InterPro" id="IPR018297">
    <property type="entry name" value="A/G_cyclase_CS"/>
</dbReference>
<feature type="region of interest" description="Disordered" evidence="8">
    <location>
        <begin position="642"/>
        <end position="672"/>
    </location>
</feature>
<protein>
    <recommendedName>
        <fullName evidence="10">Guanylate cyclase domain-containing protein</fullName>
    </recommendedName>
</protein>
<dbReference type="GO" id="GO:0007168">
    <property type="term" value="P:receptor guanylyl cyclase signaling pathway"/>
    <property type="evidence" value="ECO:0007669"/>
    <property type="project" value="TreeGrafter"/>
</dbReference>
<evidence type="ECO:0000256" key="1">
    <source>
        <dbReference type="ARBA" id="ARBA00004370"/>
    </source>
</evidence>
<evidence type="ECO:0000256" key="5">
    <source>
        <dbReference type="ARBA" id="ARBA00023136"/>
    </source>
</evidence>
<keyword evidence="12" id="KW-1185">Reference proteome</keyword>
<dbReference type="PROSITE" id="PS00452">
    <property type="entry name" value="GUANYLATE_CYCLASE_1"/>
    <property type="match status" value="1"/>
</dbReference>
<evidence type="ECO:0000256" key="6">
    <source>
        <dbReference type="ARBA" id="ARBA00023239"/>
    </source>
</evidence>
<dbReference type="InterPro" id="IPR001054">
    <property type="entry name" value="A/G_cyclase"/>
</dbReference>
<evidence type="ECO:0000256" key="2">
    <source>
        <dbReference type="ARBA" id="ARBA00022692"/>
    </source>
</evidence>
<dbReference type="GO" id="GO:0000166">
    <property type="term" value="F:nucleotide binding"/>
    <property type="evidence" value="ECO:0007669"/>
    <property type="project" value="UniProtKB-KW"/>
</dbReference>
<keyword evidence="5 9" id="KW-0472">Membrane</keyword>
<comment type="subcellular location">
    <subcellularLocation>
        <location evidence="1">Membrane</location>
    </subcellularLocation>
</comment>
<reference evidence="11" key="1">
    <citation type="journal article" date="2020" name="bioRxiv">
        <title>Comparative genomics of Chlamydomonas.</title>
        <authorList>
            <person name="Craig R.J."/>
            <person name="Hasan A.R."/>
            <person name="Ness R.W."/>
            <person name="Keightley P.D."/>
        </authorList>
    </citation>
    <scope>NUCLEOTIDE SEQUENCE</scope>
    <source>
        <strain evidence="11">CCAP 11/70</strain>
    </source>
</reference>
<comment type="similarity">
    <text evidence="7">Belongs to the adenylyl cyclase class-4/guanylyl cyclase family.</text>
</comment>
<evidence type="ECO:0000256" key="4">
    <source>
        <dbReference type="ARBA" id="ARBA00022989"/>
    </source>
</evidence>
<name>A0A835XW53_9CHLO</name>
<keyword evidence="4 9" id="KW-1133">Transmembrane helix</keyword>
<dbReference type="CDD" id="cd07302">
    <property type="entry name" value="CHD"/>
    <property type="match status" value="1"/>
</dbReference>
<dbReference type="InterPro" id="IPR029787">
    <property type="entry name" value="Nucleotide_cyclase"/>
</dbReference>
<dbReference type="OrthoDB" id="538583at2759"/>
<evidence type="ECO:0000256" key="9">
    <source>
        <dbReference type="SAM" id="Phobius"/>
    </source>
</evidence>
<feature type="region of interest" description="Disordered" evidence="8">
    <location>
        <begin position="1"/>
        <end position="26"/>
    </location>
</feature>
<accession>A0A835XW53</accession>
<evidence type="ECO:0000256" key="3">
    <source>
        <dbReference type="ARBA" id="ARBA00022741"/>
    </source>
</evidence>
<dbReference type="GO" id="GO:0004383">
    <property type="term" value="F:guanylate cyclase activity"/>
    <property type="evidence" value="ECO:0007669"/>
    <property type="project" value="TreeGrafter"/>
</dbReference>
<evidence type="ECO:0000313" key="12">
    <source>
        <dbReference type="Proteomes" id="UP000612055"/>
    </source>
</evidence>